<feature type="region of interest" description="Disordered" evidence="1">
    <location>
        <begin position="1"/>
        <end position="27"/>
    </location>
</feature>
<keyword evidence="3" id="KW-1185">Reference proteome</keyword>
<name>A0A5B0M8C1_PUCGR</name>
<dbReference type="EMBL" id="VSWC01000158">
    <property type="protein sequence ID" value="KAA1073407.1"/>
    <property type="molecule type" value="Genomic_DNA"/>
</dbReference>
<organism evidence="2 3">
    <name type="scientific">Puccinia graminis f. sp. tritici</name>
    <dbReference type="NCBI Taxonomy" id="56615"/>
    <lineage>
        <taxon>Eukaryota</taxon>
        <taxon>Fungi</taxon>
        <taxon>Dikarya</taxon>
        <taxon>Basidiomycota</taxon>
        <taxon>Pucciniomycotina</taxon>
        <taxon>Pucciniomycetes</taxon>
        <taxon>Pucciniales</taxon>
        <taxon>Pucciniaceae</taxon>
        <taxon>Puccinia</taxon>
    </lineage>
</organism>
<comment type="caution">
    <text evidence="2">The sequence shown here is derived from an EMBL/GenBank/DDBJ whole genome shotgun (WGS) entry which is preliminary data.</text>
</comment>
<evidence type="ECO:0000313" key="3">
    <source>
        <dbReference type="Proteomes" id="UP000324748"/>
    </source>
</evidence>
<gene>
    <name evidence="2" type="ORF">PGT21_011129</name>
</gene>
<feature type="region of interest" description="Disordered" evidence="1">
    <location>
        <begin position="43"/>
        <end position="77"/>
    </location>
</feature>
<evidence type="ECO:0000313" key="2">
    <source>
        <dbReference type="EMBL" id="KAA1073407.1"/>
    </source>
</evidence>
<dbReference type="AlphaFoldDB" id="A0A5B0M8C1"/>
<evidence type="ECO:0000256" key="1">
    <source>
        <dbReference type="SAM" id="MobiDB-lite"/>
    </source>
</evidence>
<sequence length="77" mass="8085">MYKKQTLLGPQASTGVDSSAARSRSRHGGLVRLADLLGSISPKARGFSRRSDVANRDLSSGAPTQKSDIGADSRCPI</sequence>
<reference evidence="2 3" key="1">
    <citation type="submission" date="2019-05" db="EMBL/GenBank/DDBJ databases">
        <title>Emergence of the Ug99 lineage of the wheat stem rust pathogen through somatic hybridization.</title>
        <authorList>
            <person name="Li F."/>
            <person name="Upadhyaya N.M."/>
            <person name="Sperschneider J."/>
            <person name="Matny O."/>
            <person name="Nguyen-Phuc H."/>
            <person name="Mago R."/>
            <person name="Raley C."/>
            <person name="Miller M.E."/>
            <person name="Silverstein K.A.T."/>
            <person name="Henningsen E."/>
            <person name="Hirsch C.D."/>
            <person name="Visser B."/>
            <person name="Pretorius Z.A."/>
            <person name="Steffenson B.J."/>
            <person name="Schwessinger B."/>
            <person name="Dodds P.N."/>
            <person name="Figueroa M."/>
        </authorList>
    </citation>
    <scope>NUCLEOTIDE SEQUENCE [LARGE SCALE GENOMIC DNA]</scope>
    <source>
        <strain evidence="2">21-0</strain>
    </source>
</reference>
<accession>A0A5B0M8C1</accession>
<feature type="compositionally biased region" description="Polar residues" evidence="1">
    <location>
        <begin position="57"/>
        <end position="67"/>
    </location>
</feature>
<protein>
    <submittedName>
        <fullName evidence="2">Uncharacterized protein</fullName>
    </submittedName>
</protein>
<proteinExistence type="predicted"/>
<dbReference type="Proteomes" id="UP000324748">
    <property type="component" value="Unassembled WGS sequence"/>
</dbReference>